<gene>
    <name evidence="2" type="ORF">LTR69_001329</name>
</gene>
<feature type="region of interest" description="Disordered" evidence="1">
    <location>
        <begin position="24"/>
        <end position="55"/>
    </location>
</feature>
<evidence type="ECO:0008006" key="4">
    <source>
        <dbReference type="Google" id="ProtNLM"/>
    </source>
</evidence>
<comment type="caution">
    <text evidence="2">The sequence shown here is derived from an EMBL/GenBank/DDBJ whole genome shotgun (WGS) entry which is preliminary data.</text>
</comment>
<accession>A0ABR0JN00</accession>
<dbReference type="Proteomes" id="UP001345691">
    <property type="component" value="Unassembled WGS sequence"/>
</dbReference>
<keyword evidence="3" id="KW-1185">Reference proteome</keyword>
<evidence type="ECO:0000313" key="3">
    <source>
        <dbReference type="Proteomes" id="UP001345691"/>
    </source>
</evidence>
<reference evidence="2 3" key="1">
    <citation type="submission" date="2023-08" db="EMBL/GenBank/DDBJ databases">
        <title>Black Yeasts Isolated from many extreme environments.</title>
        <authorList>
            <person name="Coleine C."/>
            <person name="Stajich J.E."/>
            <person name="Selbmann L."/>
        </authorList>
    </citation>
    <scope>NUCLEOTIDE SEQUENCE [LARGE SCALE GENOMIC DNA]</scope>
    <source>
        <strain evidence="2 3">CCFEE 6328</strain>
    </source>
</reference>
<organism evidence="2 3">
    <name type="scientific">Exophiala sideris</name>
    <dbReference type="NCBI Taxonomy" id="1016849"/>
    <lineage>
        <taxon>Eukaryota</taxon>
        <taxon>Fungi</taxon>
        <taxon>Dikarya</taxon>
        <taxon>Ascomycota</taxon>
        <taxon>Pezizomycotina</taxon>
        <taxon>Eurotiomycetes</taxon>
        <taxon>Chaetothyriomycetidae</taxon>
        <taxon>Chaetothyriales</taxon>
        <taxon>Herpotrichiellaceae</taxon>
        <taxon>Exophiala</taxon>
    </lineage>
</organism>
<name>A0ABR0JN00_9EURO</name>
<evidence type="ECO:0000256" key="1">
    <source>
        <dbReference type="SAM" id="MobiDB-lite"/>
    </source>
</evidence>
<dbReference type="EMBL" id="JAVRRF010000002">
    <property type="protein sequence ID" value="KAK5067342.1"/>
    <property type="molecule type" value="Genomic_DNA"/>
</dbReference>
<dbReference type="PANTHER" id="PTHR37540">
    <property type="entry name" value="TRANSCRIPTION FACTOR (ACR-2), PUTATIVE-RELATED-RELATED"/>
    <property type="match status" value="1"/>
</dbReference>
<protein>
    <recommendedName>
        <fullName evidence="4">Transcription factor domain-containing protein</fullName>
    </recommendedName>
</protein>
<dbReference type="PANTHER" id="PTHR37540:SF5">
    <property type="entry name" value="TRANSCRIPTION FACTOR DOMAIN-CONTAINING PROTEIN"/>
    <property type="match status" value="1"/>
</dbReference>
<proteinExistence type="predicted"/>
<evidence type="ECO:0000313" key="2">
    <source>
        <dbReference type="EMBL" id="KAK5067342.1"/>
    </source>
</evidence>
<sequence>MALDDTHSSEVTVCGLVIRSGSGTWPDGYQSQDQQDEAKTQTRKIQTETEPSAPKTGQFEFVLMGSDGGLNKGGISQIRAHTTREMHKARRISGQTFPRRRHDMSGNIFFGSEIDAFRALPQLPVETYKPKVFDEIKRNVFHVFNQKLMNESVWPHGARDDAFFAGMMLMCSVHLESMSSDKSSAVTTAIKLEAMKLVRGRMGSSSGDMMIGCISAIACLASTALRLTFKIKVRGGAEGAEEYLIHRKAYAVLINDVFRQQKFETSRFYKDVLKVITMILISRRCRMPVAGLAPLADSATTLKDYEYVFEDVGQMRIRPDPELYSPIYDGRTDSEEDPFPNIQREHLLLLVQMMQSVINIWLRQITDDLRPEDEIIALSALCALILDMPSATKKGLACSNDYMYEACRLTSVLMVQSVEQYVSWRDAAQGTTLVAEIRAALARTELDGLWGRNIGLLYWVVLVFHCAAFETSDYPFAHALQTRIHFQLTYNYRDWYGAVKPMLVLKDVMCLPESGQN</sequence>